<feature type="region of interest" description="Disordered" evidence="3">
    <location>
        <begin position="112"/>
        <end position="133"/>
    </location>
</feature>
<dbReference type="GO" id="GO:0016787">
    <property type="term" value="F:hydrolase activity"/>
    <property type="evidence" value="ECO:0007669"/>
    <property type="project" value="UniProtKB-KW"/>
</dbReference>
<dbReference type="Pfam" id="PF03747">
    <property type="entry name" value="ADP_ribosyl_GH"/>
    <property type="match status" value="1"/>
</dbReference>
<dbReference type="InterPro" id="IPR005502">
    <property type="entry name" value="Ribosyl_crysJ1"/>
</dbReference>
<reference evidence="4" key="1">
    <citation type="submission" date="2018-05" db="EMBL/GenBank/DDBJ databases">
        <authorList>
            <person name="Lanie J.A."/>
            <person name="Ng W.-L."/>
            <person name="Kazmierczak K.M."/>
            <person name="Andrzejewski T.M."/>
            <person name="Davidsen T.M."/>
            <person name="Wayne K.J."/>
            <person name="Tettelin H."/>
            <person name="Glass J.I."/>
            <person name="Rusch D."/>
            <person name="Podicherti R."/>
            <person name="Tsui H.-C.T."/>
            <person name="Winkler M.E."/>
        </authorList>
    </citation>
    <scope>NUCLEOTIDE SEQUENCE</scope>
</reference>
<dbReference type="PANTHER" id="PTHR16222">
    <property type="entry name" value="ADP-RIBOSYLGLYCOHYDROLASE"/>
    <property type="match status" value="1"/>
</dbReference>
<sequence length="325" mass="33387">VLGCLSGGAIGDALGAGIEFMSWAEIESTFGPEGVRDFTPDYGHEAPITDDTQMTLFTAEGLLEAAANDTDPVDEVWAAYRRWYHTQGGDLPEGVDPLFGLLAVPELHERRGPGSTCMGSMRDGVPGTTDEPLNGSKGCGGIMRVAPVGLVATSDEEAYRLGCATAALTHGHASGWISAGAMAVMVRRLLEGEGLREAVDAGRAVAAADPADFEVVDAIDAAIALAGQGSLRGTDLETLGKRWPGGPGDEALAIAVAAVLAEPDPNEALLLAVNHGGDSDSTGAIAGNLLGAHYGASALRADWRERVELADVITEMAGRLSAVGN</sequence>
<evidence type="ECO:0000313" key="4">
    <source>
        <dbReference type="EMBL" id="SVB51831.1"/>
    </source>
</evidence>
<evidence type="ECO:0000256" key="2">
    <source>
        <dbReference type="ARBA" id="ARBA00022801"/>
    </source>
</evidence>
<dbReference type="InterPro" id="IPR050792">
    <property type="entry name" value="ADP-ribosylglycohydrolase"/>
</dbReference>
<evidence type="ECO:0000256" key="3">
    <source>
        <dbReference type="SAM" id="MobiDB-lite"/>
    </source>
</evidence>
<gene>
    <name evidence="4" type="ORF">METZ01_LOCUS204685</name>
</gene>
<proteinExistence type="inferred from homology"/>
<dbReference type="PANTHER" id="PTHR16222:SF24">
    <property type="entry name" value="ADP-RIBOSYLHYDROLASE ARH3"/>
    <property type="match status" value="1"/>
</dbReference>
<evidence type="ECO:0008006" key="5">
    <source>
        <dbReference type="Google" id="ProtNLM"/>
    </source>
</evidence>
<accession>A0A382EPB0</accession>
<dbReference type="AlphaFoldDB" id="A0A382EPB0"/>
<dbReference type="SUPFAM" id="SSF101478">
    <property type="entry name" value="ADP-ribosylglycohydrolase"/>
    <property type="match status" value="1"/>
</dbReference>
<dbReference type="InterPro" id="IPR036705">
    <property type="entry name" value="Ribosyl_crysJ1_sf"/>
</dbReference>
<protein>
    <recommendedName>
        <fullName evidence="5">ADP-ribosylglycohydrolase</fullName>
    </recommendedName>
</protein>
<dbReference type="EMBL" id="UINC01045272">
    <property type="protein sequence ID" value="SVB51831.1"/>
    <property type="molecule type" value="Genomic_DNA"/>
</dbReference>
<feature type="non-terminal residue" evidence="4">
    <location>
        <position position="1"/>
    </location>
</feature>
<organism evidence="4">
    <name type="scientific">marine metagenome</name>
    <dbReference type="NCBI Taxonomy" id="408172"/>
    <lineage>
        <taxon>unclassified sequences</taxon>
        <taxon>metagenomes</taxon>
        <taxon>ecological metagenomes</taxon>
    </lineage>
</organism>
<evidence type="ECO:0000256" key="1">
    <source>
        <dbReference type="ARBA" id="ARBA00010702"/>
    </source>
</evidence>
<comment type="similarity">
    <text evidence="1">Belongs to the ADP-ribosylglycohydrolase family.</text>
</comment>
<name>A0A382EPB0_9ZZZZ</name>
<keyword evidence="2" id="KW-0378">Hydrolase</keyword>
<dbReference type="Gene3D" id="1.10.4080.10">
    <property type="entry name" value="ADP-ribosylation/Crystallin J1"/>
    <property type="match status" value="1"/>
</dbReference>